<protein>
    <recommendedName>
        <fullName evidence="4">LRRNT domain-containing protein</fullName>
    </recommendedName>
</protein>
<dbReference type="InterPro" id="IPR032675">
    <property type="entry name" value="LRR_dom_sf"/>
</dbReference>
<accession>E4YWU1</accession>
<evidence type="ECO:0008006" key="4">
    <source>
        <dbReference type="Google" id="ProtNLM"/>
    </source>
</evidence>
<keyword evidence="2" id="KW-0677">Repeat</keyword>
<dbReference type="Pfam" id="PF13855">
    <property type="entry name" value="LRR_8"/>
    <property type="match status" value="3"/>
</dbReference>
<reference evidence="3" key="1">
    <citation type="journal article" date="2010" name="Science">
        <title>Plasticity of animal genome architecture unmasked by rapid evolution of a pelagic tunicate.</title>
        <authorList>
            <person name="Denoeud F."/>
            <person name="Henriet S."/>
            <person name="Mungpakdee S."/>
            <person name="Aury J.M."/>
            <person name="Da Silva C."/>
            <person name="Brinkmann H."/>
            <person name="Mikhaleva J."/>
            <person name="Olsen L.C."/>
            <person name="Jubin C."/>
            <person name="Canestro C."/>
            <person name="Bouquet J.M."/>
            <person name="Danks G."/>
            <person name="Poulain J."/>
            <person name="Campsteijn C."/>
            <person name="Adamski M."/>
            <person name="Cross I."/>
            <person name="Yadetie F."/>
            <person name="Muffato M."/>
            <person name="Louis A."/>
            <person name="Butcher S."/>
            <person name="Tsagkogeorga G."/>
            <person name="Konrad A."/>
            <person name="Singh S."/>
            <person name="Jensen M.F."/>
            <person name="Cong E.H."/>
            <person name="Eikeseth-Otteraa H."/>
            <person name="Noel B."/>
            <person name="Anthouard V."/>
            <person name="Porcel B.M."/>
            <person name="Kachouri-Lafond R."/>
            <person name="Nishino A."/>
            <person name="Ugolini M."/>
            <person name="Chourrout P."/>
            <person name="Nishida H."/>
            <person name="Aasland R."/>
            <person name="Huzurbazar S."/>
            <person name="Westhof E."/>
            <person name="Delsuc F."/>
            <person name="Lehrach H."/>
            <person name="Reinhardt R."/>
            <person name="Weissenbach J."/>
            <person name="Roy S.W."/>
            <person name="Artiguenave F."/>
            <person name="Postlethwait J.H."/>
            <person name="Manak J.R."/>
            <person name="Thompson E.M."/>
            <person name="Jaillon O."/>
            <person name="Du Pasquier L."/>
            <person name="Boudinot P."/>
            <person name="Liberles D.A."/>
            <person name="Volff J.N."/>
            <person name="Philippe H."/>
            <person name="Lenhard B."/>
            <person name="Roest Crollius H."/>
            <person name="Wincker P."/>
            <person name="Chourrout D."/>
        </authorList>
    </citation>
    <scope>NUCLEOTIDE SEQUENCE [LARGE SCALE GENOMIC DNA]</scope>
</reference>
<gene>
    <name evidence="3" type="ORF">GSOID_T00020525001</name>
</gene>
<proteinExistence type="predicted"/>
<evidence type="ECO:0000256" key="2">
    <source>
        <dbReference type="ARBA" id="ARBA00022737"/>
    </source>
</evidence>
<dbReference type="InterPro" id="IPR001611">
    <property type="entry name" value="Leu-rich_rpt"/>
</dbReference>
<evidence type="ECO:0000256" key="1">
    <source>
        <dbReference type="ARBA" id="ARBA00022614"/>
    </source>
</evidence>
<dbReference type="PANTHER" id="PTHR24366">
    <property type="entry name" value="IG(IMMUNOGLOBULIN) AND LRR(LEUCINE RICH REPEAT) DOMAINS"/>
    <property type="match status" value="1"/>
</dbReference>
<dbReference type="EMBL" id="FN655706">
    <property type="protein sequence ID" value="CBY39924.1"/>
    <property type="molecule type" value="Genomic_DNA"/>
</dbReference>
<dbReference type="Proteomes" id="UP000011014">
    <property type="component" value="Unassembled WGS sequence"/>
</dbReference>
<name>E4YWU1_OIKDI</name>
<dbReference type="InterPro" id="IPR003591">
    <property type="entry name" value="Leu-rich_rpt_typical-subtyp"/>
</dbReference>
<keyword evidence="1" id="KW-0433">Leucine-rich repeat</keyword>
<sequence length="343" mass="39105">ELISKKLEFKHSGILLNRPRKRMKFALLLFVSKSIQQTCESINRIQKYYEDPLVPKDKESDTFEKCDFCCCDGQSGQKDCSNQVEDWTKIIPESDLRSFHHLYMDRSGLDEVPSFPDDNRLVEWWARFNKISFLDVSKLTSLSMLRLINLQGNMINSTSGLATLSSVEILELPVNQFTSLSKETFASFPELRNLSLSSNQVSEISKDAFDRTPKIQQLILRRNYLNSDILLGVLKLKDLVKLDLSGNLITFIERPLFAGLEKLQYLDLSGNHMNHIAILGFTGLTNLIHLDLANNWLVTMIPDSFAQLASNTTIDLSVNPLICDCAQQAFVSWLNIHANRKKL</sequence>
<dbReference type="SMART" id="SM00369">
    <property type="entry name" value="LRR_TYP"/>
    <property type="match status" value="5"/>
</dbReference>
<dbReference type="PANTHER" id="PTHR24366:SF170">
    <property type="entry name" value="RE50361P"/>
    <property type="match status" value="1"/>
</dbReference>
<evidence type="ECO:0000313" key="3">
    <source>
        <dbReference type="EMBL" id="CBY39924.1"/>
    </source>
</evidence>
<dbReference type="SUPFAM" id="SSF52058">
    <property type="entry name" value="L domain-like"/>
    <property type="match status" value="1"/>
</dbReference>
<feature type="non-terminal residue" evidence="3">
    <location>
        <position position="1"/>
    </location>
</feature>
<dbReference type="AlphaFoldDB" id="E4YWU1"/>
<dbReference type="Gene3D" id="3.80.10.10">
    <property type="entry name" value="Ribonuclease Inhibitor"/>
    <property type="match status" value="2"/>
</dbReference>
<dbReference type="PROSITE" id="PS51450">
    <property type="entry name" value="LRR"/>
    <property type="match status" value="2"/>
</dbReference>
<organism evidence="3">
    <name type="scientific">Oikopleura dioica</name>
    <name type="common">Tunicate</name>
    <dbReference type="NCBI Taxonomy" id="34765"/>
    <lineage>
        <taxon>Eukaryota</taxon>
        <taxon>Metazoa</taxon>
        <taxon>Chordata</taxon>
        <taxon>Tunicata</taxon>
        <taxon>Appendicularia</taxon>
        <taxon>Copelata</taxon>
        <taxon>Oikopleuridae</taxon>
        <taxon>Oikopleura</taxon>
    </lineage>
</organism>